<organism evidence="13">
    <name type="scientific">Candidatus Aschnera chinzeii</name>
    <dbReference type="NCBI Taxonomy" id="1485666"/>
    <lineage>
        <taxon>Bacteria</taxon>
        <taxon>Pseudomonadati</taxon>
        <taxon>Pseudomonadota</taxon>
        <taxon>Gammaproteobacteria</taxon>
        <taxon>Enterobacterales</taxon>
        <taxon>Enterobacteriaceae</taxon>
        <taxon>Candidatus Aschnera</taxon>
    </lineage>
</organism>
<evidence type="ECO:0000256" key="6">
    <source>
        <dbReference type="ARBA" id="ARBA00022763"/>
    </source>
</evidence>
<sequence length="191" mass="21997">MVILPNINDIFNAFHYTPIEKIKVVIIGQDPYHEINQAHGFSFSVPIGTAIPPSLNNIYKELKNDIVTFEHPNHGCLINWAYEGVLLLNSILTVEKHHPLSHKNFGWEIFTNKIIVYINKYCKNVVFLLWGLHAQTKQQFIDQKKHFILTASHPSPLSAYKGFFGCKHFSRTNNILIKHGIQPINWNVLKS</sequence>
<reference evidence="13" key="2">
    <citation type="submission" date="2023-10" db="EMBL/GenBank/DDBJ databases">
        <authorList>
            <person name="Koga R."/>
            <person name="Fukatsu T."/>
        </authorList>
    </citation>
    <scope>NUCLEOTIDE SEQUENCE</scope>
    <source>
        <strain evidence="13">Kw-01</strain>
    </source>
</reference>
<gene>
    <name evidence="9 13" type="primary">ung</name>
    <name evidence="13" type="ORF">ACHINZ_0630</name>
</gene>
<dbReference type="EMBL" id="AP028961">
    <property type="protein sequence ID" value="BET44393.1"/>
    <property type="molecule type" value="Genomic_DNA"/>
</dbReference>
<dbReference type="FunFam" id="3.40.470.10:FF:000001">
    <property type="entry name" value="Uracil-DNA glycosylase"/>
    <property type="match status" value="1"/>
</dbReference>
<evidence type="ECO:0000256" key="4">
    <source>
        <dbReference type="ARBA" id="ARBA00012030"/>
    </source>
</evidence>
<dbReference type="EC" id="3.2.2.27" evidence="4 9"/>
<protein>
    <recommendedName>
        <fullName evidence="5 9">Uracil-DNA glycosylase</fullName>
        <shortName evidence="9">UDG</shortName>
        <ecNumber evidence="4 9">3.2.2.27</ecNumber>
    </recommendedName>
</protein>
<feature type="active site" description="Proton acceptor" evidence="9 10">
    <location>
        <position position="30"/>
    </location>
</feature>
<evidence type="ECO:0000259" key="12">
    <source>
        <dbReference type="SMART" id="SM00986"/>
    </source>
</evidence>
<dbReference type="Gene3D" id="3.40.470.10">
    <property type="entry name" value="Uracil-DNA glycosylase-like domain"/>
    <property type="match status" value="1"/>
</dbReference>
<dbReference type="AlphaFoldDB" id="A0AAT9G3V0"/>
<evidence type="ECO:0000256" key="1">
    <source>
        <dbReference type="ARBA" id="ARBA00001400"/>
    </source>
</evidence>
<evidence type="ECO:0000256" key="5">
    <source>
        <dbReference type="ARBA" id="ARBA00018429"/>
    </source>
</evidence>
<keyword evidence="7 9" id="KW-0378">Hydrolase</keyword>
<dbReference type="GO" id="GO:0005737">
    <property type="term" value="C:cytoplasm"/>
    <property type="evidence" value="ECO:0007669"/>
    <property type="project" value="UniProtKB-SubCell"/>
</dbReference>
<accession>A0AAT9G3V0</accession>
<evidence type="ECO:0000256" key="8">
    <source>
        <dbReference type="ARBA" id="ARBA00023204"/>
    </source>
</evidence>
<dbReference type="InterPro" id="IPR005122">
    <property type="entry name" value="Uracil-DNA_glycosylase-like"/>
</dbReference>
<feature type="domain" description="Uracil-DNA glycosylase-like" evidence="12">
    <location>
        <begin position="15"/>
        <end position="176"/>
    </location>
</feature>
<dbReference type="SUPFAM" id="SSF52141">
    <property type="entry name" value="Uracil-DNA glycosylase-like"/>
    <property type="match status" value="1"/>
</dbReference>
<dbReference type="NCBIfam" id="TIGR00628">
    <property type="entry name" value="ung"/>
    <property type="match status" value="1"/>
</dbReference>
<dbReference type="InterPro" id="IPR036895">
    <property type="entry name" value="Uracil-DNA_glycosylase-like_sf"/>
</dbReference>
<dbReference type="CDD" id="cd10027">
    <property type="entry name" value="UDG-F1-like"/>
    <property type="match status" value="1"/>
</dbReference>
<dbReference type="PROSITE" id="PS00130">
    <property type="entry name" value="U_DNA_GLYCOSYLASE"/>
    <property type="match status" value="1"/>
</dbReference>
<keyword evidence="6 9" id="KW-0227">DNA damage</keyword>
<dbReference type="PANTHER" id="PTHR11264:SF0">
    <property type="entry name" value="URACIL-DNA GLYCOSYLASE"/>
    <property type="match status" value="1"/>
</dbReference>
<dbReference type="InterPro" id="IPR018085">
    <property type="entry name" value="Ura-DNA_Glyclase_AS"/>
</dbReference>
<dbReference type="NCBIfam" id="NF003588">
    <property type="entry name" value="PRK05254.1-1"/>
    <property type="match status" value="1"/>
</dbReference>
<dbReference type="HAMAP" id="MF_00148">
    <property type="entry name" value="UDG"/>
    <property type="match status" value="1"/>
</dbReference>
<dbReference type="NCBIfam" id="NF003589">
    <property type="entry name" value="PRK05254.1-2"/>
    <property type="match status" value="1"/>
</dbReference>
<dbReference type="Pfam" id="PF03167">
    <property type="entry name" value="UDG"/>
    <property type="match status" value="1"/>
</dbReference>
<reference evidence="13" key="1">
    <citation type="journal article" date="2023" name="Front. Microbiol.">
        <title>Genome analysis of Candidatus Aschnera chinzeii, the bacterial endosymbiont of the blood-sucking bat fly Penicillidia jenynsii (Insecta: Diptera: Nycteribiidae).</title>
        <authorList>
            <person name="Koga R."/>
            <person name="Moriyama M."/>
            <person name="Nozaki T."/>
            <person name="Fukatsu T."/>
        </authorList>
    </citation>
    <scope>NUCLEOTIDE SEQUENCE</scope>
    <source>
        <strain evidence="13">Kw-01</strain>
    </source>
</reference>
<evidence type="ECO:0000256" key="11">
    <source>
        <dbReference type="RuleBase" id="RU003780"/>
    </source>
</evidence>
<dbReference type="SMART" id="SM00987">
    <property type="entry name" value="UreE_C"/>
    <property type="match status" value="1"/>
</dbReference>
<evidence type="ECO:0000256" key="3">
    <source>
        <dbReference type="ARBA" id="ARBA00008184"/>
    </source>
</evidence>
<evidence type="ECO:0000256" key="7">
    <source>
        <dbReference type="ARBA" id="ARBA00022801"/>
    </source>
</evidence>
<comment type="similarity">
    <text evidence="3 9 11">Belongs to the uracil-DNA glycosylase (UDG) superfamily. UNG family.</text>
</comment>
<keyword evidence="8 9" id="KW-0234">DNA repair</keyword>
<dbReference type="NCBIfam" id="NF003592">
    <property type="entry name" value="PRK05254.1-5"/>
    <property type="match status" value="1"/>
</dbReference>
<dbReference type="SMART" id="SM00986">
    <property type="entry name" value="UDG"/>
    <property type="match status" value="1"/>
</dbReference>
<evidence type="ECO:0000256" key="9">
    <source>
        <dbReference type="HAMAP-Rule" id="MF_00148"/>
    </source>
</evidence>
<evidence type="ECO:0000256" key="2">
    <source>
        <dbReference type="ARBA" id="ARBA00002631"/>
    </source>
</evidence>
<evidence type="ECO:0000313" key="13">
    <source>
        <dbReference type="EMBL" id="BET44393.1"/>
    </source>
</evidence>
<dbReference type="GO" id="GO:0097510">
    <property type="term" value="P:base-excision repair, AP site formation via deaminated base removal"/>
    <property type="evidence" value="ECO:0007669"/>
    <property type="project" value="TreeGrafter"/>
</dbReference>
<dbReference type="GO" id="GO:0004844">
    <property type="term" value="F:uracil DNA N-glycosylase activity"/>
    <property type="evidence" value="ECO:0007669"/>
    <property type="project" value="UniProtKB-UniRule"/>
</dbReference>
<comment type="function">
    <text evidence="2 9 11">Excises uracil residues from the DNA which can arise as a result of misincorporation of dUMP residues by DNA polymerase or due to deamination of cytosine.</text>
</comment>
<dbReference type="PANTHER" id="PTHR11264">
    <property type="entry name" value="URACIL-DNA GLYCOSYLASE"/>
    <property type="match status" value="1"/>
</dbReference>
<comment type="catalytic activity">
    <reaction evidence="1 9 11">
        <text>Hydrolyzes single-stranded DNA or mismatched double-stranded DNA and polynucleotides, releasing free uracil.</text>
        <dbReference type="EC" id="3.2.2.27"/>
    </reaction>
</comment>
<keyword evidence="9" id="KW-0963">Cytoplasm</keyword>
<proteinExistence type="inferred from homology"/>
<evidence type="ECO:0000256" key="10">
    <source>
        <dbReference type="PROSITE-ProRule" id="PRU10072"/>
    </source>
</evidence>
<comment type="subcellular location">
    <subcellularLocation>
        <location evidence="9">Cytoplasm</location>
    </subcellularLocation>
</comment>
<dbReference type="InterPro" id="IPR002043">
    <property type="entry name" value="UDG_fam1"/>
</dbReference>
<name>A0AAT9G3V0_9ENTR</name>